<accession>Q4SLN2</accession>
<name>Q4SLN2_TETNG</name>
<feature type="non-terminal residue" evidence="2">
    <location>
        <position position="1"/>
    </location>
</feature>
<feature type="compositionally biased region" description="Low complexity" evidence="1">
    <location>
        <begin position="91"/>
        <end position="104"/>
    </location>
</feature>
<evidence type="ECO:0000313" key="2">
    <source>
        <dbReference type="EMBL" id="CAF98450.1"/>
    </source>
</evidence>
<reference evidence="2" key="1">
    <citation type="journal article" date="2004" name="Nature">
        <title>Genome duplication in the teleost fish Tetraodon nigroviridis reveals the early vertebrate proto-karyotype.</title>
        <authorList>
            <person name="Jaillon O."/>
            <person name="Aury J.-M."/>
            <person name="Brunet F."/>
            <person name="Petit J.-L."/>
            <person name="Stange-Thomann N."/>
            <person name="Mauceli E."/>
            <person name="Bouneau L."/>
            <person name="Fischer C."/>
            <person name="Ozouf-Costaz C."/>
            <person name="Bernot A."/>
            <person name="Nicaud S."/>
            <person name="Jaffe D."/>
            <person name="Fisher S."/>
            <person name="Lutfalla G."/>
            <person name="Dossat C."/>
            <person name="Segurens B."/>
            <person name="Dasilva C."/>
            <person name="Salanoubat M."/>
            <person name="Levy M."/>
            <person name="Boudet N."/>
            <person name="Castellano S."/>
            <person name="Anthouard V."/>
            <person name="Jubin C."/>
            <person name="Castelli V."/>
            <person name="Katinka M."/>
            <person name="Vacherie B."/>
            <person name="Biemont C."/>
            <person name="Skalli Z."/>
            <person name="Cattolico L."/>
            <person name="Poulain J."/>
            <person name="De Berardinis V."/>
            <person name="Cruaud C."/>
            <person name="Duprat S."/>
            <person name="Brottier P."/>
            <person name="Coutanceau J.-P."/>
            <person name="Gouzy J."/>
            <person name="Parra G."/>
            <person name="Lardier G."/>
            <person name="Chapple C."/>
            <person name="McKernan K.J."/>
            <person name="McEwan P."/>
            <person name="Bosak S."/>
            <person name="Kellis M."/>
            <person name="Volff J.-N."/>
            <person name="Guigo R."/>
            <person name="Zody M.C."/>
            <person name="Mesirov J."/>
            <person name="Lindblad-Toh K."/>
            <person name="Birren B."/>
            <person name="Nusbaum C."/>
            <person name="Kahn D."/>
            <person name="Robinson-Rechavi M."/>
            <person name="Laudet V."/>
            <person name="Schachter V."/>
            <person name="Quetier F."/>
            <person name="Saurin W."/>
            <person name="Scarpelli C."/>
            <person name="Wincker P."/>
            <person name="Lander E.S."/>
            <person name="Weissenbach J."/>
            <person name="Roest Crollius H."/>
        </authorList>
    </citation>
    <scope>NUCLEOTIDE SEQUENCE [LARGE SCALE GENOMIC DNA]</scope>
</reference>
<dbReference type="KEGG" id="tng:GSTEN00016162G001"/>
<evidence type="ECO:0000256" key="1">
    <source>
        <dbReference type="SAM" id="MobiDB-lite"/>
    </source>
</evidence>
<protein>
    <submittedName>
        <fullName evidence="2">Chromosome 15 SCAF14556, whole genome shotgun sequence</fullName>
    </submittedName>
</protein>
<dbReference type="AlphaFoldDB" id="Q4SLN2"/>
<feature type="region of interest" description="Disordered" evidence="1">
    <location>
        <begin position="81"/>
        <end position="118"/>
    </location>
</feature>
<gene>
    <name evidence="2" type="ORF">GSTENG00016162001</name>
</gene>
<dbReference type="EMBL" id="CAAE01014556">
    <property type="protein sequence ID" value="CAF98450.1"/>
    <property type="molecule type" value="Genomic_DNA"/>
</dbReference>
<organism evidence="2">
    <name type="scientific">Tetraodon nigroviridis</name>
    <name type="common">Spotted green pufferfish</name>
    <name type="synonym">Chelonodon nigroviridis</name>
    <dbReference type="NCBI Taxonomy" id="99883"/>
    <lineage>
        <taxon>Eukaryota</taxon>
        <taxon>Metazoa</taxon>
        <taxon>Chordata</taxon>
        <taxon>Craniata</taxon>
        <taxon>Vertebrata</taxon>
        <taxon>Euteleostomi</taxon>
        <taxon>Actinopterygii</taxon>
        <taxon>Neopterygii</taxon>
        <taxon>Teleostei</taxon>
        <taxon>Neoteleostei</taxon>
        <taxon>Acanthomorphata</taxon>
        <taxon>Eupercaria</taxon>
        <taxon>Tetraodontiformes</taxon>
        <taxon>Tetradontoidea</taxon>
        <taxon>Tetraodontidae</taxon>
        <taxon>Tetraodon</taxon>
    </lineage>
</organism>
<sequence length="155" mass="17696">KRKVKRRETYAMYIYKVLKQVSEERSGGRWSAGQITRLRPAGSSGYGHFEQSHEHHELLRQRPVRADRHGGVPAGSVQQALHHHQQRGADRGAAAAARGAGQARSVRGHQSGHQVHQLQMRTGALPSRLSQYTHPWMRKQPRCYELQLFVFQFCL</sequence>
<proteinExistence type="predicted"/>
<reference evidence="2" key="2">
    <citation type="submission" date="2004-02" db="EMBL/GenBank/DDBJ databases">
        <authorList>
            <consortium name="Genoscope"/>
            <consortium name="Whitehead Institute Centre for Genome Research"/>
        </authorList>
    </citation>
    <scope>NUCLEOTIDE SEQUENCE</scope>
</reference>